<organism evidence="1 2">
    <name type="scientific">Pyrinomonas methylaliphatogenes</name>
    <dbReference type="NCBI Taxonomy" id="454194"/>
    <lineage>
        <taxon>Bacteria</taxon>
        <taxon>Pseudomonadati</taxon>
        <taxon>Acidobacteriota</taxon>
        <taxon>Blastocatellia</taxon>
        <taxon>Blastocatellales</taxon>
        <taxon>Pyrinomonadaceae</taxon>
        <taxon>Pyrinomonas</taxon>
    </lineage>
</organism>
<dbReference type="InterPro" id="IPR013785">
    <property type="entry name" value="Aldolase_TIM"/>
</dbReference>
<keyword evidence="2" id="KW-1185">Reference proteome</keyword>
<dbReference type="Proteomes" id="UP000031518">
    <property type="component" value="Unassembled WGS sequence"/>
</dbReference>
<evidence type="ECO:0000313" key="1">
    <source>
        <dbReference type="EMBL" id="CDM64839.1"/>
    </source>
</evidence>
<sequence>MLVRFLLVILVFHLSHAIAFAVERRVAISNGLIGVGLNERGMSAITDLKSGVTLRLLEDGSLISVNGEIFRSTELELRRIEATSNRAVYHYAGSAFGLDVIYEVEPGWHFVSKRIVLKRVPSNRFHVSRIELFRLAFQDEISELLVPGTYTPHLGGTPRLPTREYGAFLRFPGGRGALLVVQNPYLTVHRQGRTVNLSYEPEMDWQRSYGEFVSDRGCFGIYSLSGRHLPRAMVPEWRLPPPGSGVDGYDVAEVEAFTACVRAFLIDPPKRPSRVLVGWTLNDYQIDIATPQGREEYKRVIDTAADLGITHLLFAPSDSNLARREDSVDDWKWEYVLWLGLGQKIRRGEWDVRSGPIPPEVQEMIAYARSKGIRLLAYVYPSLPFVGNPEWIVPAGGRNAEAKAATLASREFQDHLVDMLVTFAKRTGIGGYSFDYTFMTYPGSSSYAQWWGWRRVMERLRRALPGIVIDGRQSYHLYGPWSWLAGTYPHPTGNDEQPESFTPFPDLHFDRVSANRQRYVAYWYRNFMFAPTEVLPGYITHQTERSRNVKRTLADGRTIEVAEFVPDAYRRRDWDYLGWKYSLLSSIGTAGWNNVVNMIPGRDAEEYEHFSEEDKRWFRRWLDWTEENKETLRHTRSITGPPMIGRVDGTAAIDKDHGFIFLFNPNYKRTSITLRLDESLGLSERGRYLLRELEPLAGMLVGKPGSGVWDYGDAVELELAGTSARVLEIAPADERSRETLLFGAPGEARFSQGRLVITGVRGEVGSSVELLVRLPEEGSPVREVMVNGEKMRFAQRGRFVAVPVRFRGAAFSRQIELKEVGMDACGAHMVGSFTIPGRVFEQLARRRARWPIRWTREDLETTWLVPERLLLFVQMAEPKDEMVVSLKLDGRPLELKRAYSSVRVHGPSFVGWYVDLSQIAPDREHSVELWLPLTLRPGQFQGLFFDNVEAEYTDSVETIGD</sequence>
<proteinExistence type="predicted"/>
<dbReference type="Gene3D" id="3.20.20.70">
    <property type="entry name" value="Aldolase class I"/>
    <property type="match status" value="1"/>
</dbReference>
<reference evidence="1 2" key="2">
    <citation type="submission" date="2015-01" db="EMBL/GenBank/DDBJ databases">
        <title>Complete genome sequence of Pyrinomonas methylaliphatogenes type strain K22T.</title>
        <authorList>
            <person name="Lee K.C.Y."/>
            <person name="Power J.F."/>
            <person name="Dunfield P.F."/>
            <person name="Morgan X.C."/>
            <person name="Huttenhower C."/>
            <person name="Stott M.B."/>
        </authorList>
    </citation>
    <scope>NUCLEOTIDE SEQUENCE [LARGE SCALE GENOMIC DNA]</scope>
    <source>
        <strain evidence="1 2">K22</strain>
    </source>
</reference>
<reference evidence="1 2" key="1">
    <citation type="submission" date="2013-12" db="EMBL/GenBank/DDBJ databases">
        <authorList>
            <person name="Stott M."/>
        </authorList>
    </citation>
    <scope>NUCLEOTIDE SEQUENCE [LARGE SCALE GENOMIC DNA]</scope>
    <source>
        <strain evidence="1 2">K22</strain>
    </source>
</reference>
<gene>
    <name evidence="1" type="ORF">PYK22_00834</name>
</gene>
<dbReference type="InterPro" id="IPR017853">
    <property type="entry name" value="GH"/>
</dbReference>
<name>A0A0B6WX15_9BACT</name>
<protein>
    <submittedName>
        <fullName evidence="1">Uncharacterized protein</fullName>
    </submittedName>
</protein>
<dbReference type="SUPFAM" id="SSF51445">
    <property type="entry name" value="(Trans)glycosidases"/>
    <property type="match status" value="1"/>
</dbReference>
<accession>A0A0B6WX15</accession>
<dbReference type="AlphaFoldDB" id="A0A0B6WX15"/>
<evidence type="ECO:0000313" key="2">
    <source>
        <dbReference type="Proteomes" id="UP000031518"/>
    </source>
</evidence>
<dbReference type="EMBL" id="CBXV010000003">
    <property type="protein sequence ID" value="CDM64839.1"/>
    <property type="molecule type" value="Genomic_DNA"/>
</dbReference>
<dbReference type="OrthoDB" id="9773203at2"/>